<evidence type="ECO:0000313" key="7">
    <source>
        <dbReference type="EMBL" id="EMI58452.1"/>
    </source>
</evidence>
<feature type="compositionally biased region" description="Low complexity" evidence="5">
    <location>
        <begin position="452"/>
        <end position="463"/>
    </location>
</feature>
<dbReference type="InterPro" id="IPR017850">
    <property type="entry name" value="Alkaline_phosphatase_core_sf"/>
</dbReference>
<reference evidence="7 8" key="1">
    <citation type="journal article" date="2013" name="Mar. Genomics">
        <title>Expression of sulfatases in Rhodopirellula baltica and the diversity of sulfatases in the genus Rhodopirellula.</title>
        <authorList>
            <person name="Wegner C.E."/>
            <person name="Richter-Heitmann T."/>
            <person name="Klindworth A."/>
            <person name="Klockow C."/>
            <person name="Richter M."/>
            <person name="Achstetter T."/>
            <person name="Glockner F.O."/>
            <person name="Harder J."/>
        </authorList>
    </citation>
    <scope>NUCLEOTIDE SEQUENCE [LARGE SCALE GENOMIC DNA]</scope>
    <source>
        <strain evidence="7 8">SM41</strain>
    </source>
</reference>
<evidence type="ECO:0000256" key="5">
    <source>
        <dbReference type="SAM" id="MobiDB-lite"/>
    </source>
</evidence>
<proteinExistence type="inferred from homology"/>
<feature type="domain" description="Sulfatase N-terminal" evidence="6">
    <location>
        <begin position="25"/>
        <end position="334"/>
    </location>
</feature>
<dbReference type="InterPro" id="IPR024607">
    <property type="entry name" value="Sulfatase_CS"/>
</dbReference>
<dbReference type="InterPro" id="IPR050738">
    <property type="entry name" value="Sulfatase"/>
</dbReference>
<gene>
    <name evidence="7" type="ORF">RSSM_00127</name>
</gene>
<sequence length="463" mass="51785">MPHRLLLLIVVLMIWCGRGSADQRPNVLLIVADDLGFSDVGFNGCKEIPTPHLDALADDGIVFDAGYASHSYCSPSRAGLLTGRYQQRFGHECNPGAFGEDDVAGLPLDETLVSDVLVGNGYRTGAIGKWHLGDAPRFWPTRRGFQEWFGFSGGGMSYWGDVGKKKTGVLRNEEPVPRSELSYLTDDFSTEAVRFIQRADSDPFFLFLAYNAPHAPDQVTKEHLKKTEHIEYGGRAVYGAMVAAMDEGIGRVVEELKRRQLYENTVIVFFSDNGGRAEHAVNFPYRGHKGMLFEGGIRVPFTVTWPARFAGHRHYPHPVSALDLVPTILDAAGVAIPEDLPLDGVSLLPYLSEDVKTLPHETLFWRYAAGDDKYGYAVRRGNDKLVYSLYKQKVLLFDMSEDPWERNDLASQHPEKVQQLTAMYQRWTDELSAPKWLDPHGPNIQKEEARRSASVNAASRGER</sequence>
<keyword evidence="8" id="KW-1185">Reference proteome</keyword>
<dbReference type="Gene3D" id="3.40.720.10">
    <property type="entry name" value="Alkaline Phosphatase, subunit A"/>
    <property type="match status" value="1"/>
</dbReference>
<accession>M5UAJ3</accession>
<keyword evidence="2" id="KW-0479">Metal-binding</keyword>
<dbReference type="RefSeq" id="WP_008673248.1">
    <property type="nucleotide sequence ID" value="NZ_ANOH01000007.1"/>
</dbReference>
<protein>
    <submittedName>
        <fullName evidence="7">N-acetylgalactosamine-4-sulfatase</fullName>
    </submittedName>
</protein>
<evidence type="ECO:0000256" key="4">
    <source>
        <dbReference type="ARBA" id="ARBA00022837"/>
    </source>
</evidence>
<evidence type="ECO:0000256" key="1">
    <source>
        <dbReference type="ARBA" id="ARBA00008779"/>
    </source>
</evidence>
<keyword evidence="4" id="KW-0106">Calcium</keyword>
<keyword evidence="3" id="KW-0378">Hydrolase</keyword>
<dbReference type="Proteomes" id="UP000011885">
    <property type="component" value="Unassembled WGS sequence"/>
</dbReference>
<dbReference type="PANTHER" id="PTHR42693">
    <property type="entry name" value="ARYLSULFATASE FAMILY MEMBER"/>
    <property type="match status" value="1"/>
</dbReference>
<dbReference type="SUPFAM" id="SSF53649">
    <property type="entry name" value="Alkaline phosphatase-like"/>
    <property type="match status" value="1"/>
</dbReference>
<evidence type="ECO:0000259" key="6">
    <source>
        <dbReference type="Pfam" id="PF00884"/>
    </source>
</evidence>
<dbReference type="Pfam" id="PF00884">
    <property type="entry name" value="Sulfatase"/>
    <property type="match status" value="1"/>
</dbReference>
<evidence type="ECO:0000256" key="2">
    <source>
        <dbReference type="ARBA" id="ARBA00022723"/>
    </source>
</evidence>
<evidence type="ECO:0000256" key="3">
    <source>
        <dbReference type="ARBA" id="ARBA00022801"/>
    </source>
</evidence>
<dbReference type="PATRIC" id="fig|1263870.3.peg.141"/>
<dbReference type="InterPro" id="IPR000917">
    <property type="entry name" value="Sulfatase_N"/>
</dbReference>
<comment type="caution">
    <text evidence="7">The sequence shown here is derived from an EMBL/GenBank/DDBJ whole genome shotgun (WGS) entry which is preliminary data.</text>
</comment>
<dbReference type="AlphaFoldDB" id="M5UAJ3"/>
<dbReference type="EMBL" id="ANOH01000007">
    <property type="protein sequence ID" value="EMI58452.1"/>
    <property type="molecule type" value="Genomic_DNA"/>
</dbReference>
<dbReference type="Gene3D" id="3.30.1120.10">
    <property type="match status" value="1"/>
</dbReference>
<dbReference type="PROSITE" id="PS00149">
    <property type="entry name" value="SULFATASE_2"/>
    <property type="match status" value="1"/>
</dbReference>
<dbReference type="OrthoDB" id="9783154at2"/>
<organism evidence="7 8">
    <name type="scientific">Rhodopirellula sallentina SM41</name>
    <dbReference type="NCBI Taxonomy" id="1263870"/>
    <lineage>
        <taxon>Bacteria</taxon>
        <taxon>Pseudomonadati</taxon>
        <taxon>Planctomycetota</taxon>
        <taxon>Planctomycetia</taxon>
        <taxon>Pirellulales</taxon>
        <taxon>Pirellulaceae</taxon>
        <taxon>Rhodopirellula</taxon>
    </lineage>
</organism>
<comment type="similarity">
    <text evidence="1">Belongs to the sulfatase family.</text>
</comment>
<name>M5UAJ3_9BACT</name>
<dbReference type="GO" id="GO:0004065">
    <property type="term" value="F:arylsulfatase activity"/>
    <property type="evidence" value="ECO:0007669"/>
    <property type="project" value="TreeGrafter"/>
</dbReference>
<dbReference type="GO" id="GO:0046872">
    <property type="term" value="F:metal ion binding"/>
    <property type="evidence" value="ECO:0007669"/>
    <property type="project" value="UniProtKB-KW"/>
</dbReference>
<evidence type="ECO:0000313" key="8">
    <source>
        <dbReference type="Proteomes" id="UP000011885"/>
    </source>
</evidence>
<dbReference type="PANTHER" id="PTHR42693:SF53">
    <property type="entry name" value="ENDO-4-O-SULFATASE"/>
    <property type="match status" value="1"/>
</dbReference>
<feature type="region of interest" description="Disordered" evidence="5">
    <location>
        <begin position="436"/>
        <end position="463"/>
    </location>
</feature>